<feature type="domain" description="Calcineurin-like phosphoesterase" evidence="2">
    <location>
        <begin position="3"/>
        <end position="199"/>
    </location>
</feature>
<dbReference type="EMBL" id="UHEF01000001">
    <property type="protein sequence ID" value="SUM88225.1"/>
    <property type="molecule type" value="Genomic_DNA"/>
</dbReference>
<dbReference type="InterPro" id="IPR050535">
    <property type="entry name" value="DNA_Repair-Maintenance_Comp"/>
</dbReference>
<sequence length="395" mass="46345">MVKFLHCADLHLDSPFASKRYLNPTILKDVENSAYESFKKIIDLALREEVDFMVISGDLFDQHNRTLKAEMFLKGQFERLQKEQIFVYIAHGNHDPLSDQITSKWPENVTVFSKDVETYQAITKSGENVHLHGFSYEKRESYENKIDLYPTNEDRQTVHIGVLHGTYSKAETAHRYTEFRLEDLNAKLYHYWALGHIHKRQQLSDLPEIHYAGNIQGRHFKEQGEKGCLIVEGDHVALKTRFVPTQFIRFESATIEIDSVSQQALFERIQEFKDSVRHQGRAFYRLQINVHGDERIDAQVLEQVKTLVTEYEENERHFVMIDEWIINYLEITQTSIANEFSEDLIAQDDVYERALSELYMNPKASKYLDHYQKHDRKALIERAEAIIEAELKEGN</sequence>
<dbReference type="PANTHER" id="PTHR30337:SF7">
    <property type="entry name" value="PHOSPHOESTERASE"/>
    <property type="match status" value="1"/>
</dbReference>
<dbReference type="SUPFAM" id="SSF56300">
    <property type="entry name" value="Metallo-dependent phosphatases"/>
    <property type="match status" value="1"/>
</dbReference>
<dbReference type="Gene3D" id="3.60.21.10">
    <property type="match status" value="1"/>
</dbReference>
<dbReference type="RefSeq" id="WP_016425451.1">
    <property type="nucleotide sequence ID" value="NZ_CABKRV010000001.1"/>
</dbReference>
<evidence type="ECO:0000313" key="3">
    <source>
        <dbReference type="EMBL" id="CAD7359376.1"/>
    </source>
</evidence>
<dbReference type="PIRSF" id="PIRSF033091">
    <property type="entry name" value="Pesterase_YhaO"/>
    <property type="match status" value="1"/>
</dbReference>
<dbReference type="InterPro" id="IPR014576">
    <property type="entry name" value="Pesterase_YhaO"/>
</dbReference>
<dbReference type="InterPro" id="IPR004843">
    <property type="entry name" value="Calcineurin-like_PHP"/>
</dbReference>
<dbReference type="InterPro" id="IPR029052">
    <property type="entry name" value="Metallo-depent_PP-like"/>
</dbReference>
<dbReference type="Pfam" id="PF00149">
    <property type="entry name" value="Metallophos"/>
    <property type="match status" value="1"/>
</dbReference>
<dbReference type="GO" id="GO:0004527">
    <property type="term" value="F:exonuclease activity"/>
    <property type="evidence" value="ECO:0007669"/>
    <property type="project" value="UniProtKB-KW"/>
</dbReference>
<dbReference type="CDD" id="cd00840">
    <property type="entry name" value="MPP_Mre11_N"/>
    <property type="match status" value="1"/>
</dbReference>
<dbReference type="PANTHER" id="PTHR30337">
    <property type="entry name" value="COMPONENT OF ATP-DEPENDENT DSDNA EXONUCLEASE"/>
    <property type="match status" value="1"/>
</dbReference>
<evidence type="ECO:0000313" key="4">
    <source>
        <dbReference type="EMBL" id="SUM88225.1"/>
    </source>
</evidence>
<reference evidence="4" key="1">
    <citation type="submission" date="2018-06" db="EMBL/GenBank/DDBJ databases">
        <authorList>
            <consortium name="Pathogen Informatics"/>
            <person name="Doyle S."/>
        </authorList>
    </citation>
    <scope>NUCLEOTIDE SEQUENCE [LARGE SCALE GENOMIC DNA]</scope>
    <source>
        <strain evidence="4">NCTC12218</strain>
    </source>
</reference>
<dbReference type="AlphaFoldDB" id="A0A7Z7QPD0"/>
<keyword evidence="4" id="KW-0269">Exonuclease</keyword>
<name>A0A7Z7QPD0_STASC</name>
<evidence type="ECO:0000259" key="2">
    <source>
        <dbReference type="Pfam" id="PF00149"/>
    </source>
</evidence>
<dbReference type="Proteomes" id="UP000264146">
    <property type="component" value="Chromosome"/>
</dbReference>
<organism evidence="4">
    <name type="scientific">Staphylococcus schleiferi</name>
    <dbReference type="NCBI Taxonomy" id="1295"/>
    <lineage>
        <taxon>Bacteria</taxon>
        <taxon>Bacillati</taxon>
        <taxon>Bacillota</taxon>
        <taxon>Bacilli</taxon>
        <taxon>Bacillales</taxon>
        <taxon>Staphylococcaceae</taxon>
        <taxon>Staphylococcus</taxon>
    </lineage>
</organism>
<accession>A0A7Z7QPD0</accession>
<gene>
    <name evidence="4" type="ORF">NCTC12218_01011</name>
</gene>
<reference evidence="3 5" key="2">
    <citation type="submission" date="2020-11" db="EMBL/GenBank/DDBJ databases">
        <authorList>
            <consortium name="Pathogen Informatics"/>
        </authorList>
    </citation>
    <scope>NUCLEOTIDE SEQUENCE [LARGE SCALE GENOMIC DNA]</scope>
    <source>
        <strain evidence="3 5">NCTC12218</strain>
    </source>
</reference>
<protein>
    <submittedName>
        <fullName evidence="4">DNA repair exonuclease family protein</fullName>
    </submittedName>
</protein>
<dbReference type="EMBL" id="LR962863">
    <property type="protein sequence ID" value="CAD7359376.1"/>
    <property type="molecule type" value="Genomic_DNA"/>
</dbReference>
<dbReference type="InterPro" id="IPR041796">
    <property type="entry name" value="Mre11_N"/>
</dbReference>
<keyword evidence="1" id="KW-0378">Hydrolase</keyword>
<proteinExistence type="predicted"/>
<evidence type="ECO:0000256" key="1">
    <source>
        <dbReference type="ARBA" id="ARBA00022801"/>
    </source>
</evidence>
<keyword evidence="4" id="KW-0540">Nuclease</keyword>
<evidence type="ECO:0000313" key="5">
    <source>
        <dbReference type="Proteomes" id="UP000264146"/>
    </source>
</evidence>